<dbReference type="Proteomes" id="UP001457282">
    <property type="component" value="Unassembled WGS sequence"/>
</dbReference>
<comment type="caution">
    <text evidence="4">The sequence shown here is derived from an EMBL/GenBank/DDBJ whole genome shotgun (WGS) entry which is preliminary data.</text>
</comment>
<feature type="modified residue" description="4-aspartylphosphate" evidence="1">
    <location>
        <position position="88"/>
    </location>
</feature>
<name>A0AAW1Y9P0_RUBAR</name>
<feature type="region of interest" description="Disordered" evidence="2">
    <location>
        <begin position="1"/>
        <end position="28"/>
    </location>
</feature>
<dbReference type="SMART" id="SM00448">
    <property type="entry name" value="REC"/>
    <property type="match status" value="1"/>
</dbReference>
<dbReference type="Gene3D" id="3.40.50.2300">
    <property type="match status" value="1"/>
</dbReference>
<dbReference type="Pfam" id="PF00072">
    <property type="entry name" value="Response_reg"/>
    <property type="match status" value="1"/>
</dbReference>
<dbReference type="PROSITE" id="PS50110">
    <property type="entry name" value="RESPONSE_REGULATORY"/>
    <property type="match status" value="1"/>
</dbReference>
<protein>
    <recommendedName>
        <fullName evidence="3">Response regulatory domain-containing protein</fullName>
    </recommendedName>
</protein>
<feature type="domain" description="Response regulatory" evidence="3">
    <location>
        <begin position="38"/>
        <end position="153"/>
    </location>
</feature>
<dbReference type="PANTHER" id="PTHR43228:SF17">
    <property type="entry name" value="HISTIDINE KINASE RESPONSE REGULATOR AND TRANSCRIPTION FACTOR RR-A-TYPE FAMILY-RELATED"/>
    <property type="match status" value="1"/>
</dbReference>
<evidence type="ECO:0000256" key="2">
    <source>
        <dbReference type="SAM" id="MobiDB-lite"/>
    </source>
</evidence>
<evidence type="ECO:0000313" key="5">
    <source>
        <dbReference type="Proteomes" id="UP001457282"/>
    </source>
</evidence>
<accession>A0AAW1Y9P0</accession>
<dbReference type="PANTHER" id="PTHR43228">
    <property type="entry name" value="TWO-COMPONENT RESPONSE REGULATOR"/>
    <property type="match status" value="1"/>
</dbReference>
<gene>
    <name evidence="4" type="ORF">M0R45_010451</name>
</gene>
<dbReference type="InterPro" id="IPR001789">
    <property type="entry name" value="Sig_transdc_resp-reg_receiver"/>
</dbReference>
<dbReference type="EMBL" id="JBEDUW010000002">
    <property type="protein sequence ID" value="KAK9944909.1"/>
    <property type="molecule type" value="Genomic_DNA"/>
</dbReference>
<proteinExistence type="predicted"/>
<dbReference type="AlphaFoldDB" id="A0AAW1Y9P0"/>
<dbReference type="CDD" id="cd17546">
    <property type="entry name" value="REC_hyHK_CKI1_RcsC-like"/>
    <property type="match status" value="1"/>
</dbReference>
<organism evidence="4 5">
    <name type="scientific">Rubus argutus</name>
    <name type="common">Southern blackberry</name>
    <dbReference type="NCBI Taxonomy" id="59490"/>
    <lineage>
        <taxon>Eukaryota</taxon>
        <taxon>Viridiplantae</taxon>
        <taxon>Streptophyta</taxon>
        <taxon>Embryophyta</taxon>
        <taxon>Tracheophyta</taxon>
        <taxon>Spermatophyta</taxon>
        <taxon>Magnoliopsida</taxon>
        <taxon>eudicotyledons</taxon>
        <taxon>Gunneridae</taxon>
        <taxon>Pentapetalae</taxon>
        <taxon>rosids</taxon>
        <taxon>fabids</taxon>
        <taxon>Rosales</taxon>
        <taxon>Rosaceae</taxon>
        <taxon>Rosoideae</taxon>
        <taxon>Rosoideae incertae sedis</taxon>
        <taxon>Rubus</taxon>
    </lineage>
</organism>
<keyword evidence="1" id="KW-0597">Phosphoprotein</keyword>
<dbReference type="GO" id="GO:0000160">
    <property type="term" value="P:phosphorelay signal transduction system"/>
    <property type="evidence" value="ECO:0007669"/>
    <property type="project" value="InterPro"/>
</dbReference>
<reference evidence="4 5" key="1">
    <citation type="journal article" date="2023" name="G3 (Bethesda)">
        <title>A chromosome-length genome assembly and annotation of blackberry (Rubus argutus, cv. 'Hillquist').</title>
        <authorList>
            <person name="Bruna T."/>
            <person name="Aryal R."/>
            <person name="Dudchenko O."/>
            <person name="Sargent D.J."/>
            <person name="Mead D."/>
            <person name="Buti M."/>
            <person name="Cavallini A."/>
            <person name="Hytonen T."/>
            <person name="Andres J."/>
            <person name="Pham M."/>
            <person name="Weisz D."/>
            <person name="Mascagni F."/>
            <person name="Usai G."/>
            <person name="Natali L."/>
            <person name="Bassil N."/>
            <person name="Fernandez G.E."/>
            <person name="Lomsadze A."/>
            <person name="Armour M."/>
            <person name="Olukolu B."/>
            <person name="Poorten T."/>
            <person name="Britton C."/>
            <person name="Davik J."/>
            <person name="Ashrafi H."/>
            <person name="Aiden E.L."/>
            <person name="Borodovsky M."/>
            <person name="Worthington M."/>
        </authorList>
    </citation>
    <scope>NUCLEOTIDE SEQUENCE [LARGE SCALE GENOMIC DNA]</scope>
    <source>
        <strain evidence="4">PI 553951</strain>
    </source>
</reference>
<evidence type="ECO:0000259" key="3">
    <source>
        <dbReference type="PROSITE" id="PS50110"/>
    </source>
</evidence>
<keyword evidence="5" id="KW-1185">Reference proteome</keyword>
<evidence type="ECO:0000256" key="1">
    <source>
        <dbReference type="PROSITE-ProRule" id="PRU00169"/>
    </source>
</evidence>
<dbReference type="SUPFAM" id="SSF52172">
    <property type="entry name" value="CheY-like"/>
    <property type="match status" value="1"/>
</dbReference>
<evidence type="ECO:0000313" key="4">
    <source>
        <dbReference type="EMBL" id="KAK9944909.1"/>
    </source>
</evidence>
<dbReference type="InterPro" id="IPR052048">
    <property type="entry name" value="ST_Response_Regulator"/>
</dbReference>
<sequence length="157" mass="16967">MAPAIANGHTSNNGNRAEGGNAGNPDRPALRYWRNKLSTLLVDESENHRILGTAYLTAYGVETRSVSNGRAAMELIFSGARFSLILIDMHMRCMSGAQCVSHLRTMGVRSPILGMTTFCREGEEQAFLAAGGNGFIPKPLSPNNFLQVLEALDNNQG</sequence>
<dbReference type="InterPro" id="IPR011006">
    <property type="entry name" value="CheY-like_superfamily"/>
</dbReference>